<organism evidence="2 3">
    <name type="scientific">Rhodalgimonas zhirmunskyi</name>
    <dbReference type="NCBI Taxonomy" id="2964767"/>
    <lineage>
        <taxon>Bacteria</taxon>
        <taxon>Pseudomonadati</taxon>
        <taxon>Pseudomonadota</taxon>
        <taxon>Alphaproteobacteria</taxon>
        <taxon>Rhodobacterales</taxon>
        <taxon>Roseobacteraceae</taxon>
        <taxon>Rhodalgimonas</taxon>
    </lineage>
</organism>
<evidence type="ECO:0000256" key="1">
    <source>
        <dbReference type="SAM" id="SignalP"/>
    </source>
</evidence>
<evidence type="ECO:0000313" key="2">
    <source>
        <dbReference type="EMBL" id="MDQ2093744.1"/>
    </source>
</evidence>
<keyword evidence="1" id="KW-0732">Signal</keyword>
<keyword evidence="3" id="KW-1185">Reference proteome</keyword>
<comment type="caution">
    <text evidence="2">The sequence shown here is derived from an EMBL/GenBank/DDBJ whole genome shotgun (WGS) entry which is preliminary data.</text>
</comment>
<reference evidence="2" key="2">
    <citation type="submission" date="2023-04" db="EMBL/GenBank/DDBJ databases">
        <title>'Rhodoalgimonas zhirmunskyi' gen. nov., isolated from a red alga.</title>
        <authorList>
            <person name="Nedashkovskaya O.I."/>
            <person name="Otstavnykh N.Y."/>
            <person name="Bystritskaya E.P."/>
            <person name="Balabanova L.A."/>
            <person name="Isaeva M.P."/>
        </authorList>
    </citation>
    <scope>NUCLEOTIDE SEQUENCE</scope>
    <source>
        <strain evidence="2">10Alg 79</strain>
    </source>
</reference>
<proteinExistence type="predicted"/>
<reference evidence="2" key="1">
    <citation type="submission" date="2022-07" db="EMBL/GenBank/DDBJ databases">
        <authorList>
            <person name="Otstavnykh N."/>
            <person name="Isaeva M."/>
            <person name="Bystritskaya E."/>
        </authorList>
    </citation>
    <scope>NUCLEOTIDE SEQUENCE</scope>
    <source>
        <strain evidence="2">10Alg 79</strain>
    </source>
</reference>
<dbReference type="AlphaFoldDB" id="A0AAJ1X5M3"/>
<protein>
    <recommendedName>
        <fullName evidence="4">HEAT repeat domain-containing protein</fullName>
    </recommendedName>
</protein>
<feature type="chain" id="PRO_5042519979" description="HEAT repeat domain-containing protein" evidence="1">
    <location>
        <begin position="27"/>
        <end position="333"/>
    </location>
</feature>
<dbReference type="Proteomes" id="UP001227162">
    <property type="component" value="Unassembled WGS sequence"/>
</dbReference>
<name>A0AAJ1X5M3_9RHOB</name>
<evidence type="ECO:0000313" key="3">
    <source>
        <dbReference type="Proteomes" id="UP001227162"/>
    </source>
</evidence>
<evidence type="ECO:0008006" key="4">
    <source>
        <dbReference type="Google" id="ProtNLM"/>
    </source>
</evidence>
<accession>A0AAJ1X5M3</accession>
<sequence length="333" mass="35861">MRAANKLAGWIVSAALCLGSAQPAMACAFHTYTPDPTLVDALLATEQVVIARRDPSDPGRYVPVETLMGPEVSEITIATGAGMRPRLAAPPGAMLLLLRDEAYGPWIEAEVLDQEFRAVIQRVLARQSAWMYENDDDRLPYFAGLVNADSPAIRRLALLELDRAPYSDLRALRLAGVATLKQDLESGEEALRPICILLAGLSGEPGFVPYLNAGLNVALRDGTPYAGAYATALIELEGAPAAHRIIRDLRDARLPVAAREKLLEALAIHYKSAPGEMRGLIAREVASSLRATPELGEAAARQFGFFRRWAPATQMQGGDEDAGVEDGAPQVLQ</sequence>
<dbReference type="EMBL" id="JANFFA010000001">
    <property type="protein sequence ID" value="MDQ2093744.1"/>
    <property type="molecule type" value="Genomic_DNA"/>
</dbReference>
<gene>
    <name evidence="2" type="ORF">NOI20_06450</name>
</gene>
<dbReference type="RefSeq" id="WP_317625324.1">
    <property type="nucleotide sequence ID" value="NZ_JANFFA010000001.1"/>
</dbReference>
<feature type="signal peptide" evidence="1">
    <location>
        <begin position="1"/>
        <end position="26"/>
    </location>
</feature>